<dbReference type="Proteomes" id="UP000321172">
    <property type="component" value="Chromosome"/>
</dbReference>
<feature type="transmembrane region" description="Helical" evidence="1">
    <location>
        <begin position="163"/>
        <end position="182"/>
    </location>
</feature>
<keyword evidence="3" id="KW-1185">Reference proteome</keyword>
<keyword evidence="1" id="KW-0472">Membrane</keyword>
<name>A0A5B8S281_9SPHN</name>
<evidence type="ECO:0000313" key="3">
    <source>
        <dbReference type="Proteomes" id="UP000321172"/>
    </source>
</evidence>
<dbReference type="RefSeq" id="WP_147089391.1">
    <property type="nucleotide sequence ID" value="NZ_BAABJD010000001.1"/>
</dbReference>
<reference evidence="2 3" key="1">
    <citation type="journal article" date="2013" name="J. Microbiol. Biotechnol.">
        <title>Novosphingobium ginsenosidimutans sp. nov., with the ability to convert ginsenoside.</title>
        <authorList>
            <person name="Kim J.K."/>
            <person name="He D."/>
            <person name="Liu Q.M."/>
            <person name="Park H.Y."/>
            <person name="Jung M.S."/>
            <person name="Yoon M.H."/>
            <person name="Kim S.C."/>
            <person name="Im W.T."/>
        </authorList>
    </citation>
    <scope>NUCLEOTIDE SEQUENCE [LARGE SCALE GENOMIC DNA]</scope>
    <source>
        <strain evidence="2 3">FW-6</strain>
    </source>
</reference>
<dbReference type="KEGG" id="ngf:FRF71_04265"/>
<organism evidence="2 3">
    <name type="scientific">Novosphingobium ginsenosidimutans</name>
    <dbReference type="NCBI Taxonomy" id="1176536"/>
    <lineage>
        <taxon>Bacteria</taxon>
        <taxon>Pseudomonadati</taxon>
        <taxon>Pseudomonadota</taxon>
        <taxon>Alphaproteobacteria</taxon>
        <taxon>Sphingomonadales</taxon>
        <taxon>Sphingomonadaceae</taxon>
        <taxon>Novosphingobium</taxon>
    </lineage>
</organism>
<sequence>MTGLLFALLATLLVGVGARDQVLVAQLAERQGARPSLLLVASVSGMAAAGLAAWGGAQVAGLMVGNARWFLVALALGLAGLELIVLAPRAAPTEPTHSLGAFAIVIFAMQLTDAARFLVFALAALTRAPLTTGLGGAVGAALVVGAGWMVIGQLPWLGRVRRAFGAGLLLLAAGLGLQASGLV</sequence>
<keyword evidence="1" id="KW-1133">Transmembrane helix</keyword>
<feature type="transmembrane region" description="Helical" evidence="1">
    <location>
        <begin position="37"/>
        <end position="57"/>
    </location>
</feature>
<gene>
    <name evidence="2" type="ORF">FRF71_04265</name>
</gene>
<keyword evidence="1" id="KW-0812">Transmembrane</keyword>
<dbReference type="EMBL" id="CP042345">
    <property type="protein sequence ID" value="QEA15413.1"/>
    <property type="molecule type" value="Genomic_DNA"/>
</dbReference>
<feature type="transmembrane region" description="Helical" evidence="1">
    <location>
        <begin position="99"/>
        <end position="125"/>
    </location>
</feature>
<proteinExistence type="predicted"/>
<dbReference type="AlphaFoldDB" id="A0A5B8S281"/>
<evidence type="ECO:0000256" key="1">
    <source>
        <dbReference type="SAM" id="Phobius"/>
    </source>
</evidence>
<accession>A0A5B8S281</accession>
<feature type="transmembrane region" description="Helical" evidence="1">
    <location>
        <begin position="132"/>
        <end position="151"/>
    </location>
</feature>
<evidence type="ECO:0008006" key="4">
    <source>
        <dbReference type="Google" id="ProtNLM"/>
    </source>
</evidence>
<evidence type="ECO:0000313" key="2">
    <source>
        <dbReference type="EMBL" id="QEA15413.1"/>
    </source>
</evidence>
<protein>
    <recommendedName>
        <fullName evidence="4">GDT1 family protein</fullName>
    </recommendedName>
</protein>
<feature type="transmembrane region" description="Helical" evidence="1">
    <location>
        <begin position="69"/>
        <end position="87"/>
    </location>
</feature>